<keyword evidence="3" id="KW-1185">Reference proteome</keyword>
<gene>
    <name evidence="2" type="ORF">AB1Y20_014540</name>
</gene>
<evidence type="ECO:0000313" key="2">
    <source>
        <dbReference type="EMBL" id="KAL1495896.1"/>
    </source>
</evidence>
<dbReference type="EMBL" id="JBGBPQ010000030">
    <property type="protein sequence ID" value="KAL1495896.1"/>
    <property type="molecule type" value="Genomic_DNA"/>
</dbReference>
<protein>
    <submittedName>
        <fullName evidence="2">Uncharacterized protein</fullName>
    </submittedName>
</protein>
<accession>A0AB34IB38</accession>
<reference evidence="2 3" key="1">
    <citation type="journal article" date="2024" name="Science">
        <title>Giant polyketide synthase enzymes in the biosynthesis of giant marine polyether toxins.</title>
        <authorList>
            <person name="Fallon T.R."/>
            <person name="Shende V.V."/>
            <person name="Wierzbicki I.H."/>
            <person name="Pendleton A.L."/>
            <person name="Watervoot N.F."/>
            <person name="Auber R.P."/>
            <person name="Gonzalez D.J."/>
            <person name="Wisecaver J.H."/>
            <person name="Moore B.S."/>
        </authorList>
    </citation>
    <scope>NUCLEOTIDE SEQUENCE [LARGE SCALE GENOMIC DNA]</scope>
    <source>
        <strain evidence="2 3">12B1</strain>
    </source>
</reference>
<evidence type="ECO:0000313" key="3">
    <source>
        <dbReference type="Proteomes" id="UP001515480"/>
    </source>
</evidence>
<feature type="chain" id="PRO_5044232871" evidence="1">
    <location>
        <begin position="17"/>
        <end position="168"/>
    </location>
</feature>
<sequence length="168" mass="18250">MAALLLMLSSAPATSPRLATHVGRRSMVVSATGAMLAHRPPLTAAEPTPEFLEAERLRAERQKRLAEGRKAFEKRLKAVSFSASVDDFESATDNLSLYIISNGIPEGVQIKDVVTKVRLAYLDYDTPCTDKRLVCEGPRSRRAEAAYNAFLKELQKRAPAPAGAPPAS</sequence>
<dbReference type="AlphaFoldDB" id="A0AB34IB38"/>
<proteinExistence type="predicted"/>
<organism evidence="2 3">
    <name type="scientific">Prymnesium parvum</name>
    <name type="common">Toxic golden alga</name>
    <dbReference type="NCBI Taxonomy" id="97485"/>
    <lineage>
        <taxon>Eukaryota</taxon>
        <taxon>Haptista</taxon>
        <taxon>Haptophyta</taxon>
        <taxon>Prymnesiophyceae</taxon>
        <taxon>Prymnesiales</taxon>
        <taxon>Prymnesiaceae</taxon>
        <taxon>Prymnesium</taxon>
    </lineage>
</organism>
<comment type="caution">
    <text evidence="2">The sequence shown here is derived from an EMBL/GenBank/DDBJ whole genome shotgun (WGS) entry which is preliminary data.</text>
</comment>
<dbReference type="Proteomes" id="UP001515480">
    <property type="component" value="Unassembled WGS sequence"/>
</dbReference>
<feature type="signal peptide" evidence="1">
    <location>
        <begin position="1"/>
        <end position="16"/>
    </location>
</feature>
<name>A0AB34IB38_PRYPA</name>
<evidence type="ECO:0000256" key="1">
    <source>
        <dbReference type="SAM" id="SignalP"/>
    </source>
</evidence>
<keyword evidence="1" id="KW-0732">Signal</keyword>